<dbReference type="Proteomes" id="UP001445076">
    <property type="component" value="Unassembled WGS sequence"/>
</dbReference>
<evidence type="ECO:0000313" key="2">
    <source>
        <dbReference type="EMBL" id="KAK8727345.1"/>
    </source>
</evidence>
<dbReference type="AlphaFoldDB" id="A0AAW0WJ58"/>
<gene>
    <name evidence="2" type="ORF">OTU49_009825</name>
</gene>
<sequence>QVGVDEEVRQLLDLKGLAAQRDLGLPKGQNQHNIGLLKSQRNSGDGAAATTTNNGAASAAEVDAGHQSGVGGKVSLVKTQEEREKMLEAVKSHHSHLDEPVMPDGELLRQGASSQVERHQELDQPEITHHQLQLDLPSKGIQETLYDQDVRGPLLHDDTKLQNPHVRYTPLDLALYVYKTGDEEGVTLAIQELIAEGLMTAEEALNYLHDIRDHLRYLNQQDNHHNKDSQSDYKILSKKNGPPLSLTEMNLGDPEGILTPEMDYESIMEKLKNEDYIYTEYSLEEVIYQLAKILFKQAMHREGDLGSEKALQEVAALLEKEAARGAITPEVEKKVLDVMVNSLVDSLSEKEFQADPGSMIGGLYFKPASESSFPVGNSPMIAGSNFKPSSEMFHLSKATTKREAPDDKKEVAEKKD</sequence>
<feature type="region of interest" description="Disordered" evidence="1">
    <location>
        <begin position="392"/>
        <end position="416"/>
    </location>
</feature>
<keyword evidence="3" id="KW-1185">Reference proteome</keyword>
<evidence type="ECO:0000313" key="3">
    <source>
        <dbReference type="Proteomes" id="UP001445076"/>
    </source>
</evidence>
<proteinExistence type="predicted"/>
<dbReference type="EMBL" id="JARKIK010000076">
    <property type="protein sequence ID" value="KAK8727345.1"/>
    <property type="molecule type" value="Genomic_DNA"/>
</dbReference>
<name>A0AAW0WJ58_CHEQU</name>
<feature type="non-terminal residue" evidence="2">
    <location>
        <position position="1"/>
    </location>
</feature>
<feature type="region of interest" description="Disordered" evidence="1">
    <location>
        <begin position="21"/>
        <end position="70"/>
    </location>
</feature>
<protein>
    <submittedName>
        <fullName evidence="2">Uncharacterized protein</fullName>
    </submittedName>
</protein>
<evidence type="ECO:0000256" key="1">
    <source>
        <dbReference type="SAM" id="MobiDB-lite"/>
    </source>
</evidence>
<organism evidence="2 3">
    <name type="scientific">Cherax quadricarinatus</name>
    <name type="common">Australian red claw crayfish</name>
    <dbReference type="NCBI Taxonomy" id="27406"/>
    <lineage>
        <taxon>Eukaryota</taxon>
        <taxon>Metazoa</taxon>
        <taxon>Ecdysozoa</taxon>
        <taxon>Arthropoda</taxon>
        <taxon>Crustacea</taxon>
        <taxon>Multicrustacea</taxon>
        <taxon>Malacostraca</taxon>
        <taxon>Eumalacostraca</taxon>
        <taxon>Eucarida</taxon>
        <taxon>Decapoda</taxon>
        <taxon>Pleocyemata</taxon>
        <taxon>Astacidea</taxon>
        <taxon>Parastacoidea</taxon>
        <taxon>Parastacidae</taxon>
        <taxon>Cherax</taxon>
    </lineage>
</organism>
<feature type="compositionally biased region" description="Basic and acidic residues" evidence="1">
    <location>
        <begin position="400"/>
        <end position="416"/>
    </location>
</feature>
<accession>A0AAW0WJ58</accession>
<reference evidence="2 3" key="1">
    <citation type="journal article" date="2024" name="BMC Genomics">
        <title>Genome assembly of redclaw crayfish (Cherax quadricarinatus) provides insights into its immune adaptation and hypoxia tolerance.</title>
        <authorList>
            <person name="Liu Z."/>
            <person name="Zheng J."/>
            <person name="Li H."/>
            <person name="Fang K."/>
            <person name="Wang S."/>
            <person name="He J."/>
            <person name="Zhou D."/>
            <person name="Weng S."/>
            <person name="Chi M."/>
            <person name="Gu Z."/>
            <person name="He J."/>
            <person name="Li F."/>
            <person name="Wang M."/>
        </authorList>
    </citation>
    <scope>NUCLEOTIDE SEQUENCE [LARGE SCALE GENOMIC DNA]</scope>
    <source>
        <strain evidence="2">ZL_2023a</strain>
    </source>
</reference>
<comment type="caution">
    <text evidence="2">The sequence shown here is derived from an EMBL/GenBank/DDBJ whole genome shotgun (WGS) entry which is preliminary data.</text>
</comment>
<feature type="compositionally biased region" description="Low complexity" evidence="1">
    <location>
        <begin position="42"/>
        <end position="60"/>
    </location>
</feature>